<dbReference type="SUPFAM" id="SSF54556">
    <property type="entry name" value="Chitinase insertion domain"/>
    <property type="match status" value="1"/>
</dbReference>
<dbReference type="GO" id="GO:0005576">
    <property type="term" value="C:extracellular region"/>
    <property type="evidence" value="ECO:0007669"/>
    <property type="project" value="TreeGrafter"/>
</dbReference>
<keyword evidence="1" id="KW-1015">Disulfide bond</keyword>
<accession>A0A8J4X3M0</accession>
<feature type="region of interest" description="Disordered" evidence="2">
    <location>
        <begin position="1"/>
        <end position="31"/>
    </location>
</feature>
<feature type="compositionally biased region" description="Low complexity" evidence="2">
    <location>
        <begin position="12"/>
        <end position="31"/>
    </location>
</feature>
<reference evidence="3" key="1">
    <citation type="submission" date="2020-07" db="EMBL/GenBank/DDBJ databases">
        <title>Clarias magur genome sequencing, assembly and annotation.</title>
        <authorList>
            <person name="Kushwaha B."/>
            <person name="Kumar R."/>
            <person name="Das P."/>
            <person name="Joshi C.G."/>
            <person name="Kumar D."/>
            <person name="Nagpure N.S."/>
            <person name="Pandey M."/>
            <person name="Agarwal S."/>
            <person name="Srivastava S."/>
            <person name="Singh M."/>
            <person name="Sahoo L."/>
            <person name="Jayasankar P."/>
            <person name="Meher P.K."/>
            <person name="Koringa P.G."/>
            <person name="Iquebal M.A."/>
            <person name="Das S.P."/>
            <person name="Bit A."/>
            <person name="Patnaik S."/>
            <person name="Patel N."/>
            <person name="Shah T.M."/>
            <person name="Hinsu A."/>
            <person name="Jena J.K."/>
        </authorList>
    </citation>
    <scope>NUCLEOTIDE SEQUENCE</scope>
    <source>
        <strain evidence="3">CIFAMagur01</strain>
        <tissue evidence="3">Testis</tissue>
    </source>
</reference>
<dbReference type="PANTHER" id="PTHR11177:SF317">
    <property type="entry name" value="CHITINASE 12-RELATED"/>
    <property type="match status" value="1"/>
</dbReference>
<evidence type="ECO:0000256" key="1">
    <source>
        <dbReference type="ARBA" id="ARBA00023157"/>
    </source>
</evidence>
<evidence type="ECO:0000313" key="4">
    <source>
        <dbReference type="Proteomes" id="UP000727407"/>
    </source>
</evidence>
<protein>
    <submittedName>
        <fullName evidence="3">Acidic mammalian chitinase-like</fullName>
    </submittedName>
</protein>
<dbReference type="GO" id="GO:0006032">
    <property type="term" value="P:chitin catabolic process"/>
    <property type="evidence" value="ECO:0007669"/>
    <property type="project" value="TreeGrafter"/>
</dbReference>
<comment type="caution">
    <text evidence="3">The sequence shown here is derived from an EMBL/GenBank/DDBJ whole genome shotgun (WGS) entry which is preliminary data.</text>
</comment>
<evidence type="ECO:0000313" key="3">
    <source>
        <dbReference type="EMBL" id="KAF5903452.1"/>
    </source>
</evidence>
<dbReference type="EMBL" id="QNUK01000072">
    <property type="protein sequence ID" value="KAF5903452.1"/>
    <property type="molecule type" value="Genomic_DNA"/>
</dbReference>
<dbReference type="GO" id="GO:0004568">
    <property type="term" value="F:chitinase activity"/>
    <property type="evidence" value="ECO:0007669"/>
    <property type="project" value="TreeGrafter"/>
</dbReference>
<dbReference type="FunFam" id="3.10.50.10:FF:000001">
    <property type="entry name" value="Chitinase 3-like 1"/>
    <property type="match status" value="1"/>
</dbReference>
<name>A0A8J4X3M0_CLAMG</name>
<dbReference type="AlphaFoldDB" id="A0A8J4X3M0"/>
<proteinExistence type="predicted"/>
<keyword evidence="4" id="KW-1185">Reference proteome</keyword>
<dbReference type="Gene3D" id="3.10.50.10">
    <property type="match status" value="1"/>
</dbReference>
<sequence length="71" mass="7206">MGFATYGRTFKLSSSSVSGLGAPSSGPGPAGNYTREAGMLAYYEVCTQLSGVSQKSNISGKTLPGPRISGN</sequence>
<dbReference type="InterPro" id="IPR029070">
    <property type="entry name" value="Chitinase_insertion_sf"/>
</dbReference>
<dbReference type="InterPro" id="IPR050314">
    <property type="entry name" value="Glycosyl_Hydrlase_18"/>
</dbReference>
<evidence type="ECO:0000256" key="2">
    <source>
        <dbReference type="SAM" id="MobiDB-lite"/>
    </source>
</evidence>
<dbReference type="GO" id="GO:0008061">
    <property type="term" value="F:chitin binding"/>
    <property type="evidence" value="ECO:0007669"/>
    <property type="project" value="TreeGrafter"/>
</dbReference>
<organism evidence="3 4">
    <name type="scientific">Clarias magur</name>
    <name type="common">Asian catfish</name>
    <name type="synonym">Macropteronotus magur</name>
    <dbReference type="NCBI Taxonomy" id="1594786"/>
    <lineage>
        <taxon>Eukaryota</taxon>
        <taxon>Metazoa</taxon>
        <taxon>Chordata</taxon>
        <taxon>Craniata</taxon>
        <taxon>Vertebrata</taxon>
        <taxon>Euteleostomi</taxon>
        <taxon>Actinopterygii</taxon>
        <taxon>Neopterygii</taxon>
        <taxon>Teleostei</taxon>
        <taxon>Ostariophysi</taxon>
        <taxon>Siluriformes</taxon>
        <taxon>Clariidae</taxon>
        <taxon>Clarias</taxon>
    </lineage>
</organism>
<gene>
    <name evidence="3" type="ORF">DAT39_006756</name>
</gene>
<dbReference type="Proteomes" id="UP000727407">
    <property type="component" value="Unassembled WGS sequence"/>
</dbReference>
<dbReference type="PANTHER" id="PTHR11177">
    <property type="entry name" value="CHITINASE"/>
    <property type="match status" value="1"/>
</dbReference>